<evidence type="ECO:0000313" key="1">
    <source>
        <dbReference type="EMBL" id="KAF2863984.1"/>
    </source>
</evidence>
<name>A0A6A7C907_9PEZI</name>
<dbReference type="AlphaFoldDB" id="A0A6A7C907"/>
<gene>
    <name evidence="1" type="ORF">K470DRAFT_209619</name>
</gene>
<dbReference type="EMBL" id="MU005958">
    <property type="protein sequence ID" value="KAF2863984.1"/>
    <property type="molecule type" value="Genomic_DNA"/>
</dbReference>
<evidence type="ECO:0000313" key="2">
    <source>
        <dbReference type="Proteomes" id="UP000799421"/>
    </source>
</evidence>
<dbReference type="Proteomes" id="UP000799421">
    <property type="component" value="Unassembled WGS sequence"/>
</dbReference>
<keyword evidence="2" id="KW-1185">Reference proteome</keyword>
<accession>A0A6A7C907</accession>
<dbReference type="OrthoDB" id="4207238at2759"/>
<organism evidence="1 2">
    <name type="scientific">Piedraia hortae CBS 480.64</name>
    <dbReference type="NCBI Taxonomy" id="1314780"/>
    <lineage>
        <taxon>Eukaryota</taxon>
        <taxon>Fungi</taxon>
        <taxon>Dikarya</taxon>
        <taxon>Ascomycota</taxon>
        <taxon>Pezizomycotina</taxon>
        <taxon>Dothideomycetes</taxon>
        <taxon>Dothideomycetidae</taxon>
        <taxon>Capnodiales</taxon>
        <taxon>Piedraiaceae</taxon>
        <taxon>Piedraia</taxon>
    </lineage>
</organism>
<protein>
    <submittedName>
        <fullName evidence="1">Uncharacterized protein</fullName>
    </submittedName>
</protein>
<feature type="non-terminal residue" evidence="1">
    <location>
        <position position="1"/>
    </location>
</feature>
<reference evidence="1" key="1">
    <citation type="journal article" date="2020" name="Stud. Mycol.">
        <title>101 Dothideomycetes genomes: a test case for predicting lifestyles and emergence of pathogens.</title>
        <authorList>
            <person name="Haridas S."/>
            <person name="Albert R."/>
            <person name="Binder M."/>
            <person name="Bloem J."/>
            <person name="Labutti K."/>
            <person name="Salamov A."/>
            <person name="Andreopoulos B."/>
            <person name="Baker S."/>
            <person name="Barry K."/>
            <person name="Bills G."/>
            <person name="Bluhm B."/>
            <person name="Cannon C."/>
            <person name="Castanera R."/>
            <person name="Culley D."/>
            <person name="Daum C."/>
            <person name="Ezra D."/>
            <person name="Gonzalez J."/>
            <person name="Henrissat B."/>
            <person name="Kuo A."/>
            <person name="Liang C."/>
            <person name="Lipzen A."/>
            <person name="Lutzoni F."/>
            <person name="Magnuson J."/>
            <person name="Mondo S."/>
            <person name="Nolan M."/>
            <person name="Ohm R."/>
            <person name="Pangilinan J."/>
            <person name="Park H.-J."/>
            <person name="Ramirez L."/>
            <person name="Alfaro M."/>
            <person name="Sun H."/>
            <person name="Tritt A."/>
            <person name="Yoshinaga Y."/>
            <person name="Zwiers L.-H."/>
            <person name="Turgeon B."/>
            <person name="Goodwin S."/>
            <person name="Spatafora J."/>
            <person name="Crous P."/>
            <person name="Grigoriev I."/>
        </authorList>
    </citation>
    <scope>NUCLEOTIDE SEQUENCE</scope>
    <source>
        <strain evidence="1">CBS 480.64</strain>
    </source>
</reference>
<proteinExistence type="predicted"/>
<sequence length="57" mass="6572">HVGVHCPALAEEYGLPVNLDTFQGEDAQRLNKQWIQYSNHGSPDFYLLIKGNRRFVE</sequence>